<evidence type="ECO:0000256" key="6">
    <source>
        <dbReference type="ARBA" id="ARBA00022777"/>
    </source>
</evidence>
<keyword evidence="6" id="KW-0418">Kinase</keyword>
<protein>
    <recommendedName>
        <fullName evidence="2">histidine kinase</fullName>
        <ecNumber evidence="2">2.7.13.3</ecNumber>
    </recommendedName>
</protein>
<evidence type="ECO:0000313" key="9">
    <source>
        <dbReference type="EMBL" id="BDI29512.1"/>
    </source>
</evidence>
<sequence>MDGKTSVAGAVAGRKPDRMGARRRHFVGWLASTGLALVLLILTGFVFWASVTTRSLTRQAHTAAQLNDAYQEARYAVGAEESLERKYRLEPGAEVSRDHRRAARNLISALEKAQKVGGLHERIVVPQLLKEHDAYLTTTVEMFAAVDAGQTQRVRYIDSHITDPVFGEFESAVEMEAETNHAKALTAMTQLDRMQRWVAAQMTALFTVGLLLLGAFMLLLRALTASSLRQTKASLSEAERQLVHSSKLASLGTLSAGVAHELNQPIAIIRGVAQQLQDEPGLSQDVQDDLTLIEGQTSRMVKIINHLRSFSRCGGQTFEEVAVNNVVRDCLLLVGAQLRTQNIELDLDLNDVPDVFADANELEQVVLNLITNARDAMDGRPGARIFVRTLVRQDRVIMEFRDNGPGIPEAVAERIFDPFFTTKEVGKGTGLGLSISHGIIEKHQGMLTVHNDGGAVFTIDLPVVSHFDLEISAQMPKAA</sequence>
<dbReference type="InterPro" id="IPR003594">
    <property type="entry name" value="HATPase_dom"/>
</dbReference>
<dbReference type="EC" id="2.7.13.3" evidence="2"/>
<proteinExistence type="predicted"/>
<evidence type="ECO:0000313" key="10">
    <source>
        <dbReference type="Proteomes" id="UP000287394"/>
    </source>
</evidence>
<comment type="catalytic activity">
    <reaction evidence="1">
        <text>ATP + protein L-histidine = ADP + protein N-phospho-L-histidine.</text>
        <dbReference type="EC" id="2.7.13.3"/>
    </reaction>
</comment>
<keyword evidence="4" id="KW-0808">Transferase</keyword>
<dbReference type="GO" id="GO:0000155">
    <property type="term" value="F:phosphorelay sensor kinase activity"/>
    <property type="evidence" value="ECO:0007669"/>
    <property type="project" value="InterPro"/>
</dbReference>
<dbReference type="InterPro" id="IPR036890">
    <property type="entry name" value="HATPase_C_sf"/>
</dbReference>
<gene>
    <name evidence="9" type="ORF">CCAX7_15630</name>
</gene>
<dbReference type="PANTHER" id="PTHR43065:SF10">
    <property type="entry name" value="PEROXIDE STRESS-ACTIVATED HISTIDINE KINASE MAK3"/>
    <property type="match status" value="1"/>
</dbReference>
<dbReference type="SUPFAM" id="SSF47384">
    <property type="entry name" value="Homodimeric domain of signal transducing histidine kinase"/>
    <property type="match status" value="1"/>
</dbReference>
<dbReference type="InterPro" id="IPR003661">
    <property type="entry name" value="HisK_dim/P_dom"/>
</dbReference>
<dbReference type="SUPFAM" id="SSF55874">
    <property type="entry name" value="ATPase domain of HSP90 chaperone/DNA topoisomerase II/histidine kinase"/>
    <property type="match status" value="1"/>
</dbReference>
<dbReference type="PROSITE" id="PS50109">
    <property type="entry name" value="HIS_KIN"/>
    <property type="match status" value="1"/>
</dbReference>
<dbReference type="SMART" id="SM00388">
    <property type="entry name" value="HisKA"/>
    <property type="match status" value="1"/>
</dbReference>
<dbReference type="SMART" id="SM00387">
    <property type="entry name" value="HATPase_c"/>
    <property type="match status" value="1"/>
</dbReference>
<keyword evidence="7" id="KW-0067">ATP-binding</keyword>
<dbReference type="AlphaFoldDB" id="A0A402CZ61"/>
<keyword evidence="5" id="KW-0547">Nucleotide-binding</keyword>
<evidence type="ECO:0000256" key="4">
    <source>
        <dbReference type="ARBA" id="ARBA00022679"/>
    </source>
</evidence>
<dbReference type="GO" id="GO:0005524">
    <property type="term" value="F:ATP binding"/>
    <property type="evidence" value="ECO:0007669"/>
    <property type="project" value="UniProtKB-KW"/>
</dbReference>
<evidence type="ECO:0000256" key="1">
    <source>
        <dbReference type="ARBA" id="ARBA00000085"/>
    </source>
</evidence>
<dbReference type="Pfam" id="PF00512">
    <property type="entry name" value="HisKA"/>
    <property type="match status" value="1"/>
</dbReference>
<evidence type="ECO:0000256" key="8">
    <source>
        <dbReference type="ARBA" id="ARBA00023012"/>
    </source>
</evidence>
<dbReference type="PANTHER" id="PTHR43065">
    <property type="entry name" value="SENSOR HISTIDINE KINASE"/>
    <property type="match status" value="1"/>
</dbReference>
<name>A0A402CZ61_9BACT</name>
<reference evidence="9 10" key="1">
    <citation type="journal article" date="2019" name="Int. J. Syst. Evol. Microbiol.">
        <title>Capsulimonas corticalis gen. nov., sp. nov., an aerobic capsulated bacterium, of a novel bacterial order, Capsulimonadales ord. nov., of the class Armatimonadia of the phylum Armatimonadetes.</title>
        <authorList>
            <person name="Li J."/>
            <person name="Kudo C."/>
            <person name="Tonouchi A."/>
        </authorList>
    </citation>
    <scope>NUCLEOTIDE SEQUENCE [LARGE SCALE GENOMIC DNA]</scope>
    <source>
        <strain evidence="9 10">AX-7</strain>
    </source>
</reference>
<dbReference type="PRINTS" id="PR00344">
    <property type="entry name" value="BCTRLSENSOR"/>
</dbReference>
<accession>A0A402CZ61</accession>
<dbReference type="Proteomes" id="UP000287394">
    <property type="component" value="Chromosome"/>
</dbReference>
<dbReference type="Gene3D" id="3.30.565.10">
    <property type="entry name" value="Histidine kinase-like ATPase, C-terminal domain"/>
    <property type="match status" value="1"/>
</dbReference>
<evidence type="ECO:0000256" key="3">
    <source>
        <dbReference type="ARBA" id="ARBA00022553"/>
    </source>
</evidence>
<keyword evidence="8" id="KW-0902">Two-component regulatory system</keyword>
<dbReference type="RefSeq" id="WP_165864353.1">
    <property type="nucleotide sequence ID" value="NZ_AP025739.1"/>
</dbReference>
<evidence type="ECO:0000256" key="5">
    <source>
        <dbReference type="ARBA" id="ARBA00022741"/>
    </source>
</evidence>
<keyword evidence="3" id="KW-0597">Phosphoprotein</keyword>
<dbReference type="Gene3D" id="1.10.287.130">
    <property type="match status" value="1"/>
</dbReference>
<evidence type="ECO:0000256" key="7">
    <source>
        <dbReference type="ARBA" id="ARBA00022840"/>
    </source>
</evidence>
<keyword evidence="10" id="KW-1185">Reference proteome</keyword>
<organism evidence="9 10">
    <name type="scientific">Capsulimonas corticalis</name>
    <dbReference type="NCBI Taxonomy" id="2219043"/>
    <lineage>
        <taxon>Bacteria</taxon>
        <taxon>Bacillati</taxon>
        <taxon>Armatimonadota</taxon>
        <taxon>Armatimonadia</taxon>
        <taxon>Capsulimonadales</taxon>
        <taxon>Capsulimonadaceae</taxon>
        <taxon>Capsulimonas</taxon>
    </lineage>
</organism>
<dbReference type="Pfam" id="PF02518">
    <property type="entry name" value="HATPase_c"/>
    <property type="match status" value="1"/>
</dbReference>
<dbReference type="KEGG" id="ccot:CCAX7_15630"/>
<dbReference type="CDD" id="cd00082">
    <property type="entry name" value="HisKA"/>
    <property type="match status" value="1"/>
</dbReference>
<dbReference type="InterPro" id="IPR005467">
    <property type="entry name" value="His_kinase_dom"/>
</dbReference>
<dbReference type="InterPro" id="IPR036097">
    <property type="entry name" value="HisK_dim/P_sf"/>
</dbReference>
<dbReference type="EMBL" id="AP025739">
    <property type="protein sequence ID" value="BDI29512.1"/>
    <property type="molecule type" value="Genomic_DNA"/>
</dbReference>
<evidence type="ECO:0000256" key="2">
    <source>
        <dbReference type="ARBA" id="ARBA00012438"/>
    </source>
</evidence>
<dbReference type="InterPro" id="IPR004358">
    <property type="entry name" value="Sig_transdc_His_kin-like_C"/>
</dbReference>